<name>M3VD51_GORML</name>
<dbReference type="EMBL" id="BAOP01000002">
    <property type="protein sequence ID" value="GAC78169.1"/>
    <property type="molecule type" value="Genomic_DNA"/>
</dbReference>
<dbReference type="Proteomes" id="UP000035009">
    <property type="component" value="Unassembled WGS sequence"/>
</dbReference>
<keyword evidence="2" id="KW-1185">Reference proteome</keyword>
<evidence type="ECO:0000313" key="2">
    <source>
        <dbReference type="Proteomes" id="UP000035009"/>
    </source>
</evidence>
<evidence type="ECO:0000313" key="1">
    <source>
        <dbReference type="EMBL" id="GAC78169.1"/>
    </source>
</evidence>
<organism evidence="1 2">
    <name type="scientific">Gordonia malaquae NBRC 108250</name>
    <dbReference type="NCBI Taxonomy" id="1223542"/>
    <lineage>
        <taxon>Bacteria</taxon>
        <taxon>Bacillati</taxon>
        <taxon>Actinomycetota</taxon>
        <taxon>Actinomycetes</taxon>
        <taxon>Mycobacteriales</taxon>
        <taxon>Gordoniaceae</taxon>
        <taxon>Gordonia</taxon>
    </lineage>
</organism>
<accession>M3VD51</accession>
<sequence>MHVTGIRHRQRPTIELAVPRQRQSVDGDNQVRNHIGRDSTPHTRPNGRRIQFRTLTEHHVPDELLPAARHLHHRCRGTGHTVRGQHRGLDLAVLDAIAAQLHLRIAAPQIHDIVADALREVTGPVHPRPARAERIRHEPLRRQTRPIQIPLRQLTTGHIHLTDNTGRHRPQP</sequence>
<comment type="caution">
    <text evidence="1">The sequence shown here is derived from an EMBL/GenBank/DDBJ whole genome shotgun (WGS) entry which is preliminary data.</text>
</comment>
<gene>
    <name evidence="1" type="ORF">GM1_002_01470</name>
</gene>
<reference evidence="1 2" key="1">
    <citation type="submission" date="2013-02" db="EMBL/GenBank/DDBJ databases">
        <title>Whole genome shotgun sequence of Gordonia malaquae NBRC 108250.</title>
        <authorList>
            <person name="Yoshida I."/>
            <person name="Hosoyama A."/>
            <person name="Tsuchikane K."/>
            <person name="Ando Y."/>
            <person name="Baba S."/>
            <person name="Ohji S."/>
            <person name="Hamada M."/>
            <person name="Tamura T."/>
            <person name="Yamazoe A."/>
            <person name="Yamazaki S."/>
            <person name="Fujita N."/>
        </authorList>
    </citation>
    <scope>NUCLEOTIDE SEQUENCE [LARGE SCALE GENOMIC DNA]</scope>
    <source>
        <strain evidence="1 2">NBRC 108250</strain>
    </source>
</reference>
<protein>
    <submittedName>
        <fullName evidence="1">Uncharacterized protein</fullName>
    </submittedName>
</protein>
<proteinExistence type="predicted"/>
<dbReference type="AntiFam" id="ANF00178">
    <property type="entry name" value="Shadow ORF (opposite dhbF)"/>
</dbReference>
<dbReference type="AlphaFoldDB" id="M3VD51"/>